<evidence type="ECO:0000256" key="5">
    <source>
        <dbReference type="RuleBase" id="RU000688"/>
    </source>
</evidence>
<dbReference type="PROSITE" id="PS00237">
    <property type="entry name" value="G_PROTEIN_RECEP_F1_1"/>
    <property type="match status" value="1"/>
</dbReference>
<dbReference type="GO" id="GO:0004930">
    <property type="term" value="F:G protein-coupled receptor activity"/>
    <property type="evidence" value="ECO:0007669"/>
    <property type="project" value="UniProtKB-KW"/>
</dbReference>
<evidence type="ECO:0000256" key="4">
    <source>
        <dbReference type="ARBA" id="ARBA00023136"/>
    </source>
</evidence>
<feature type="transmembrane region" description="Helical" evidence="6">
    <location>
        <begin position="126"/>
        <end position="146"/>
    </location>
</feature>
<keyword evidence="2 5" id="KW-0812">Transmembrane</keyword>
<feature type="transmembrane region" description="Helical" evidence="6">
    <location>
        <begin position="82"/>
        <end position="105"/>
    </location>
</feature>
<comment type="subcellular location">
    <subcellularLocation>
        <location evidence="1">Membrane</location>
    </subcellularLocation>
</comment>
<dbReference type="RefSeq" id="XP_022095080.1">
    <property type="nucleotide sequence ID" value="XM_022239388.1"/>
</dbReference>
<keyword evidence="5" id="KW-0807">Transducer</keyword>
<dbReference type="AlphaFoldDB" id="A0A8B7YRJ3"/>
<proteinExistence type="inferred from homology"/>
<dbReference type="OrthoDB" id="10036690at2759"/>
<gene>
    <name evidence="9" type="primary">LOC110981653</name>
</gene>
<reference evidence="9" key="1">
    <citation type="submission" date="2025-08" db="UniProtKB">
        <authorList>
            <consortium name="RefSeq"/>
        </authorList>
    </citation>
    <scope>IDENTIFICATION</scope>
</reference>
<evidence type="ECO:0000313" key="8">
    <source>
        <dbReference type="Proteomes" id="UP000694845"/>
    </source>
</evidence>
<evidence type="ECO:0000256" key="2">
    <source>
        <dbReference type="ARBA" id="ARBA00022692"/>
    </source>
</evidence>
<dbReference type="GO" id="GO:0016020">
    <property type="term" value="C:membrane"/>
    <property type="evidence" value="ECO:0007669"/>
    <property type="project" value="UniProtKB-SubCell"/>
</dbReference>
<feature type="transmembrane region" description="Helical" evidence="6">
    <location>
        <begin position="43"/>
        <end position="62"/>
    </location>
</feature>
<dbReference type="Proteomes" id="UP000694845">
    <property type="component" value="Unplaced"/>
</dbReference>
<keyword evidence="8" id="KW-1185">Reference proteome</keyword>
<evidence type="ECO:0000259" key="7">
    <source>
        <dbReference type="PROSITE" id="PS50262"/>
    </source>
</evidence>
<keyword evidence="5" id="KW-0675">Receptor</keyword>
<dbReference type="PROSITE" id="PS50262">
    <property type="entry name" value="G_PROTEIN_RECEP_F1_2"/>
    <property type="match status" value="1"/>
</dbReference>
<feature type="transmembrane region" description="Helical" evidence="6">
    <location>
        <begin position="261"/>
        <end position="282"/>
    </location>
</feature>
<dbReference type="InterPro" id="IPR017452">
    <property type="entry name" value="GPCR_Rhodpsn_7TM"/>
</dbReference>
<dbReference type="Gene3D" id="1.20.1070.10">
    <property type="entry name" value="Rhodopsin 7-helix transmembrane proteins"/>
    <property type="match status" value="1"/>
</dbReference>
<keyword evidence="5" id="KW-0297">G-protein coupled receptor</keyword>
<dbReference type="SUPFAM" id="SSF81321">
    <property type="entry name" value="Family A G protein-coupled receptor-like"/>
    <property type="match status" value="1"/>
</dbReference>
<keyword evidence="4 6" id="KW-0472">Membrane</keyword>
<comment type="similarity">
    <text evidence="5">Belongs to the G-protein coupled receptor 1 family.</text>
</comment>
<dbReference type="PANTHER" id="PTHR45698">
    <property type="entry name" value="TRACE AMINE-ASSOCIATED RECEPTOR 19N-RELATED"/>
    <property type="match status" value="1"/>
</dbReference>
<dbReference type="PANTHER" id="PTHR45698:SF1">
    <property type="entry name" value="TRACE AMINE-ASSOCIATED RECEPTOR 13C-LIKE"/>
    <property type="match status" value="1"/>
</dbReference>
<keyword evidence="3 6" id="KW-1133">Transmembrane helix</keyword>
<name>A0A8B7YRJ3_ACAPL</name>
<accession>A0A8B7YRJ3</accession>
<evidence type="ECO:0000313" key="9">
    <source>
        <dbReference type="RefSeq" id="XP_022095080.1"/>
    </source>
</evidence>
<evidence type="ECO:0000256" key="3">
    <source>
        <dbReference type="ARBA" id="ARBA00022989"/>
    </source>
</evidence>
<dbReference type="CDD" id="cd00637">
    <property type="entry name" value="7tm_classA_rhodopsin-like"/>
    <property type="match status" value="1"/>
</dbReference>
<evidence type="ECO:0000256" key="6">
    <source>
        <dbReference type="SAM" id="Phobius"/>
    </source>
</evidence>
<dbReference type="InterPro" id="IPR000276">
    <property type="entry name" value="GPCR_Rhodpsn"/>
</dbReference>
<evidence type="ECO:0000256" key="1">
    <source>
        <dbReference type="ARBA" id="ARBA00004370"/>
    </source>
</evidence>
<dbReference type="SMART" id="SM01381">
    <property type="entry name" value="7TM_GPCR_Srsx"/>
    <property type="match status" value="1"/>
</dbReference>
<protein>
    <submittedName>
        <fullName evidence="9">Galanin receptor type 2-like</fullName>
    </submittedName>
</protein>
<sequence>MAESILVLRVIKTIVGLLGIFGNALVCFVVFKTKAMHTTTNAFITNQAVIDFLGSAMLLLGSNTPIPVPLPTGLSGDLLCRLWISDFFLWAFLTVSTINLVFLTFERYFAIVFPFRYPTLYSRNRVVVMMTVTWCLGFGSSCYNVFFYANTDGVCMSLNIPGAQAVGVMIFLLQYLIPVVAILLAYVHITVVLKRGADRVGPQPTGQSGVEAAGASLLRARRNTFKTLLIVFITYVFCWTLNSIIFFMFNFGYPLDFNGALYIVSVALVAINSCANPIIYAVKYRQFRQGLKKIFWRKETNVQNSDATRPVTIT</sequence>
<dbReference type="OMA" id="YRQFRQG"/>
<dbReference type="PRINTS" id="PR00237">
    <property type="entry name" value="GPCRRHODOPSN"/>
</dbReference>
<feature type="domain" description="G-protein coupled receptors family 1 profile" evidence="7">
    <location>
        <begin position="22"/>
        <end position="280"/>
    </location>
</feature>
<feature type="transmembrane region" description="Helical" evidence="6">
    <location>
        <begin position="228"/>
        <end position="249"/>
    </location>
</feature>
<organism evidence="8 9">
    <name type="scientific">Acanthaster planci</name>
    <name type="common">Crown-of-thorns starfish</name>
    <dbReference type="NCBI Taxonomy" id="133434"/>
    <lineage>
        <taxon>Eukaryota</taxon>
        <taxon>Metazoa</taxon>
        <taxon>Echinodermata</taxon>
        <taxon>Eleutherozoa</taxon>
        <taxon>Asterozoa</taxon>
        <taxon>Asteroidea</taxon>
        <taxon>Valvatacea</taxon>
        <taxon>Valvatida</taxon>
        <taxon>Acanthasteridae</taxon>
        <taxon>Acanthaster</taxon>
    </lineage>
</organism>
<feature type="transmembrane region" description="Helical" evidence="6">
    <location>
        <begin position="6"/>
        <end position="31"/>
    </location>
</feature>
<dbReference type="KEGG" id="aplc:110981653"/>
<feature type="transmembrane region" description="Helical" evidence="6">
    <location>
        <begin position="166"/>
        <end position="189"/>
    </location>
</feature>
<dbReference type="GeneID" id="110981653"/>
<dbReference type="Pfam" id="PF00001">
    <property type="entry name" value="7tm_1"/>
    <property type="match status" value="1"/>
</dbReference>